<organism evidence="3 4">
    <name type="scientific">Pseudoflavonifractor capillosus</name>
    <dbReference type="NCBI Taxonomy" id="106588"/>
    <lineage>
        <taxon>Bacteria</taxon>
        <taxon>Bacillati</taxon>
        <taxon>Bacillota</taxon>
        <taxon>Clostridia</taxon>
        <taxon>Eubacteriales</taxon>
        <taxon>Oscillospiraceae</taxon>
        <taxon>Pseudoflavonifractor</taxon>
    </lineage>
</organism>
<dbReference type="Gene3D" id="3.40.50.300">
    <property type="entry name" value="P-loop containing nucleotide triphosphate hydrolases"/>
    <property type="match status" value="1"/>
</dbReference>
<evidence type="ECO:0000313" key="3">
    <source>
        <dbReference type="EMBL" id="HJG87576.1"/>
    </source>
</evidence>
<dbReference type="PANTHER" id="PTHR13748">
    <property type="entry name" value="COBW-RELATED"/>
    <property type="match status" value="1"/>
</dbReference>
<name>A0A921STE2_9FIRM</name>
<comment type="caution">
    <text evidence="3">The sequence shown here is derived from an EMBL/GenBank/DDBJ whole genome shotgun (WGS) entry which is preliminary data.</text>
</comment>
<dbReference type="GO" id="GO:0005737">
    <property type="term" value="C:cytoplasm"/>
    <property type="evidence" value="ECO:0007669"/>
    <property type="project" value="TreeGrafter"/>
</dbReference>
<reference evidence="3" key="1">
    <citation type="journal article" date="2021" name="PeerJ">
        <title>Extensive microbial diversity within the chicken gut microbiome revealed by metagenomics and culture.</title>
        <authorList>
            <person name="Gilroy R."/>
            <person name="Ravi A."/>
            <person name="Getino M."/>
            <person name="Pursley I."/>
            <person name="Horton D.L."/>
            <person name="Alikhan N.F."/>
            <person name="Baker D."/>
            <person name="Gharbi K."/>
            <person name="Hall N."/>
            <person name="Watson M."/>
            <person name="Adriaenssens E.M."/>
            <person name="Foster-Nyarko E."/>
            <person name="Jarju S."/>
            <person name="Secka A."/>
            <person name="Antonio M."/>
            <person name="Oren A."/>
            <person name="Chaudhuri R.R."/>
            <person name="La Ragione R."/>
            <person name="Hildebrand F."/>
            <person name="Pallen M.J."/>
        </authorList>
    </citation>
    <scope>NUCLEOTIDE SEQUENCE</scope>
    <source>
        <strain evidence="3">CHK179-5677</strain>
    </source>
</reference>
<evidence type="ECO:0000259" key="1">
    <source>
        <dbReference type="Pfam" id="PF02492"/>
    </source>
</evidence>
<dbReference type="InterPro" id="IPR027417">
    <property type="entry name" value="P-loop_NTPase"/>
</dbReference>
<proteinExistence type="predicted"/>
<dbReference type="EMBL" id="DYUC01000111">
    <property type="protein sequence ID" value="HJG87576.1"/>
    <property type="molecule type" value="Genomic_DNA"/>
</dbReference>
<dbReference type="InterPro" id="IPR003495">
    <property type="entry name" value="CobW/HypB/UreG_nucleotide-bd"/>
</dbReference>
<dbReference type="CDD" id="cd03112">
    <property type="entry name" value="CobW-like"/>
    <property type="match status" value="1"/>
</dbReference>
<sequence>MQLYLITGFLGAGKTTFLREFVRQFAGQRLRLIINEFGKAGVDGALLRDVNAALAEINGGSVFCACRLDRFEEELQRTVDDGPDVVLVEASGLADPTGVEQVLAAPGFSSIRYRGSVCLVDAPRLERVLHTARMCPRQIRISSLILLNKTDLATAAQVEAARTAVEELNPVAVVRETQFGRFEAGWMEDIHPLTGAGLDTRPDICLQKQLIRLDEGMTAEQLGSILRLMAEDTWRIKGVAELEGRRLLVDCVGPSVKVSDTTVETEHKNQLVLLAGQGMALRRAIKQAQKWYPGLFWEEHTAD</sequence>
<dbReference type="InterPro" id="IPR051316">
    <property type="entry name" value="Zinc-reg_GTPase_activator"/>
</dbReference>
<protein>
    <submittedName>
        <fullName evidence="3">GTP-binding protein</fullName>
    </submittedName>
</protein>
<dbReference type="PANTHER" id="PTHR13748:SF62">
    <property type="entry name" value="COBW DOMAIN-CONTAINING PROTEIN"/>
    <property type="match status" value="1"/>
</dbReference>
<gene>
    <name evidence="3" type="ORF">K8V01_11260</name>
</gene>
<dbReference type="InterPro" id="IPR011629">
    <property type="entry name" value="CobW-like_C"/>
</dbReference>
<evidence type="ECO:0000313" key="4">
    <source>
        <dbReference type="Proteomes" id="UP000760668"/>
    </source>
</evidence>
<dbReference type="Pfam" id="PF07683">
    <property type="entry name" value="CobW_C"/>
    <property type="match status" value="1"/>
</dbReference>
<dbReference type="SUPFAM" id="SSF52540">
    <property type="entry name" value="P-loop containing nucleoside triphosphate hydrolases"/>
    <property type="match status" value="1"/>
</dbReference>
<accession>A0A921STE2</accession>
<dbReference type="Proteomes" id="UP000760668">
    <property type="component" value="Unassembled WGS sequence"/>
</dbReference>
<dbReference type="AlphaFoldDB" id="A0A921STE2"/>
<feature type="domain" description="CobW C-terminal" evidence="2">
    <location>
        <begin position="211"/>
        <end position="279"/>
    </location>
</feature>
<feature type="domain" description="CobW/HypB/UreG nucleotide-binding" evidence="1">
    <location>
        <begin position="4"/>
        <end position="172"/>
    </location>
</feature>
<evidence type="ECO:0000259" key="2">
    <source>
        <dbReference type="Pfam" id="PF07683"/>
    </source>
</evidence>
<dbReference type="Pfam" id="PF02492">
    <property type="entry name" value="cobW"/>
    <property type="match status" value="1"/>
</dbReference>
<reference evidence="3" key="2">
    <citation type="submission" date="2021-09" db="EMBL/GenBank/DDBJ databases">
        <authorList>
            <person name="Gilroy R."/>
        </authorList>
    </citation>
    <scope>NUCLEOTIDE SEQUENCE</scope>
    <source>
        <strain evidence="3">CHK179-5677</strain>
    </source>
</reference>
<dbReference type="RefSeq" id="WP_191540521.1">
    <property type="nucleotide sequence ID" value="NZ_DYUC01000111.1"/>
</dbReference>